<protein>
    <recommendedName>
        <fullName evidence="3 6">Flagellar basal body rod protein FlgB</fullName>
    </recommendedName>
</protein>
<comment type="similarity">
    <text evidence="2 6">Belongs to the flagella basal body rod proteins family.</text>
</comment>
<dbReference type="PIRSF" id="PIRSF002889">
    <property type="entry name" value="Rod_FlgB"/>
    <property type="match status" value="1"/>
</dbReference>
<organism evidence="7 9">
    <name type="scientific">Campylobacter concisus</name>
    <dbReference type="NCBI Taxonomy" id="199"/>
    <lineage>
        <taxon>Bacteria</taxon>
        <taxon>Pseudomonadati</taxon>
        <taxon>Campylobacterota</taxon>
        <taxon>Epsilonproteobacteria</taxon>
        <taxon>Campylobacterales</taxon>
        <taxon>Campylobacteraceae</taxon>
        <taxon>Campylobacter</taxon>
    </lineage>
</organism>
<evidence type="ECO:0000256" key="5">
    <source>
        <dbReference type="ARBA" id="ARBA00024934"/>
    </source>
</evidence>
<dbReference type="RefSeq" id="WP_054196421.1">
    <property type="nucleotide sequence ID" value="NZ_CABMKQ010000014.1"/>
</dbReference>
<dbReference type="OrthoDB" id="9788334at2"/>
<evidence type="ECO:0000256" key="6">
    <source>
        <dbReference type="PIRNR" id="PIRNR002889"/>
    </source>
</evidence>
<evidence type="ECO:0000313" key="9">
    <source>
        <dbReference type="Proteomes" id="UP000066049"/>
    </source>
</evidence>
<dbReference type="NCBIfam" id="TIGR01396">
    <property type="entry name" value="FlgB"/>
    <property type="match status" value="1"/>
</dbReference>
<dbReference type="AlphaFoldDB" id="A0A0M4SST5"/>
<gene>
    <name evidence="7" type="primary">flgB</name>
    <name evidence="8" type="ORF">B9N62_02810</name>
    <name evidence="7" type="ORF">CCON33237_0706</name>
</gene>
<sequence>MFVLDKSKSSPLVESALAGRELRQKLISGNLANVDTPFYKARDIRFEDVLKEKANEIYNTSSQKKLQLAKTNEAHMAAVDFPKSDTAQIFLRDGHMARNDANTVDLDVETTEMGKNTVMINALDNAYKAQSNIFKSVIDASAKN</sequence>
<keyword evidence="7" id="KW-0969">Cilium</keyword>
<name>A0A0M4SST5_9BACT</name>
<dbReference type="GO" id="GO:0030694">
    <property type="term" value="C:bacterial-type flagellum basal body, rod"/>
    <property type="evidence" value="ECO:0007669"/>
    <property type="project" value="InterPro"/>
</dbReference>
<dbReference type="InterPro" id="IPR006300">
    <property type="entry name" value="FlgB"/>
</dbReference>
<reference evidence="9" key="1">
    <citation type="submission" date="2015-08" db="EMBL/GenBank/DDBJ databases">
        <title>Comparative genomics of the Campylobacter concisus group.</title>
        <authorList>
            <person name="Miller W.G."/>
            <person name="Yee E."/>
            <person name="Chapman M.H."/>
            <person name="Huynh S."/>
            <person name="Bono J.L."/>
            <person name="On S.L.W."/>
            <person name="St Leger J."/>
            <person name="Foster G."/>
            <person name="Parker C.T."/>
        </authorList>
    </citation>
    <scope>NUCLEOTIDE SEQUENCE [LARGE SCALE GENOMIC DNA]</scope>
    <source>
        <strain evidence="9">ATCC 33237</strain>
    </source>
</reference>
<dbReference type="PANTHER" id="PTHR30435">
    <property type="entry name" value="FLAGELLAR PROTEIN"/>
    <property type="match status" value="1"/>
</dbReference>
<dbReference type="EMBL" id="NDYO01000004">
    <property type="protein sequence ID" value="OUT11865.1"/>
    <property type="molecule type" value="Genomic_DNA"/>
</dbReference>
<dbReference type="PATRIC" id="fig|199.248.peg.731"/>
<proteinExistence type="inferred from homology"/>
<evidence type="ECO:0000313" key="7">
    <source>
        <dbReference type="EMBL" id="ALF47395.1"/>
    </source>
</evidence>
<accession>A0A0M4SST5</accession>
<evidence type="ECO:0000313" key="8">
    <source>
        <dbReference type="EMBL" id="OUT11865.1"/>
    </source>
</evidence>
<dbReference type="Proteomes" id="UP000195967">
    <property type="component" value="Unassembled WGS sequence"/>
</dbReference>
<evidence type="ECO:0000256" key="3">
    <source>
        <dbReference type="ARBA" id="ARBA00014376"/>
    </source>
</evidence>
<evidence type="ECO:0000256" key="1">
    <source>
        <dbReference type="ARBA" id="ARBA00004117"/>
    </source>
</evidence>
<comment type="function">
    <text evidence="5 6">Structural component of flagellum, the bacterial motility apparatus. Part of the rod structure of flagellar basal body.</text>
</comment>
<dbReference type="GO" id="GO:0071978">
    <property type="term" value="P:bacterial-type flagellum-dependent swarming motility"/>
    <property type="evidence" value="ECO:0007669"/>
    <property type="project" value="TreeGrafter"/>
</dbReference>
<reference evidence="7" key="2">
    <citation type="submission" date="2016-07" db="EMBL/GenBank/DDBJ databases">
        <title>Comparative genomics of the Campylobacter concisus group.</title>
        <authorList>
            <person name="Miller W.G."/>
            <person name="Yee E."/>
            <person name="Chapman M.H."/>
            <person name="Huynh S."/>
            <person name="Bono J.L."/>
            <person name="On S.L.W."/>
            <person name="StLeger J."/>
            <person name="Foster G."/>
            <person name="Parker C.T."/>
        </authorList>
    </citation>
    <scope>NUCLEOTIDE SEQUENCE</scope>
    <source>
        <strain evidence="7">ATCC 33237</strain>
    </source>
</reference>
<comment type="subcellular location">
    <subcellularLocation>
        <location evidence="1 6">Bacterial flagellum basal body</location>
    </subcellularLocation>
</comment>
<dbReference type="KEGG" id="ccoc:CCON33237_0706"/>
<dbReference type="Proteomes" id="UP000066049">
    <property type="component" value="Chromosome"/>
</dbReference>
<keyword evidence="7" id="KW-0966">Cell projection</keyword>
<evidence type="ECO:0000313" key="10">
    <source>
        <dbReference type="Proteomes" id="UP000195967"/>
    </source>
</evidence>
<keyword evidence="7" id="KW-0282">Flagellum</keyword>
<dbReference type="GeneID" id="28662380"/>
<evidence type="ECO:0000256" key="4">
    <source>
        <dbReference type="ARBA" id="ARBA00023143"/>
    </source>
</evidence>
<evidence type="ECO:0000256" key="2">
    <source>
        <dbReference type="ARBA" id="ARBA00009677"/>
    </source>
</evidence>
<reference evidence="8 10" key="3">
    <citation type="submission" date="2017-04" db="EMBL/GenBank/DDBJ databases">
        <title>Complete genome of Campylobacter concisus ATCC 33237T and draft genomes for an additional eight well characterized C. concisus strains.</title>
        <authorList>
            <person name="Cornelius A.J."/>
            <person name="Miller W.G."/>
            <person name="Lastovica A.J."/>
            <person name="On S.L."/>
            <person name="French N.P."/>
            <person name="Vandenberg O."/>
            <person name="Biggs P.J."/>
        </authorList>
    </citation>
    <scope>NUCLEOTIDE SEQUENCE [LARGE SCALE GENOMIC DNA]</scope>
    <source>
        <strain evidence="8 10">Lasto28.99</strain>
    </source>
</reference>
<keyword evidence="4 6" id="KW-0975">Bacterial flagellum</keyword>
<dbReference type="PANTHER" id="PTHR30435:SF12">
    <property type="entry name" value="FLAGELLAR BASAL BODY ROD PROTEIN FLGB"/>
    <property type="match status" value="1"/>
</dbReference>
<dbReference type="EMBL" id="CP012541">
    <property type="protein sequence ID" value="ALF47395.1"/>
    <property type="molecule type" value="Genomic_DNA"/>
</dbReference>
<comment type="subunit">
    <text evidence="6">The basal body constitutes a major portion of the flagellar organelle and consists of a number of rings mounted on a central rod.</text>
</comment>